<dbReference type="Proteomes" id="UP001054902">
    <property type="component" value="Unassembled WGS sequence"/>
</dbReference>
<reference evidence="6 7" key="1">
    <citation type="journal article" date="2021" name="Sci. Rep.">
        <title>The genome of the diatom Chaetoceros tenuissimus carries an ancient integrated fragment of an extant virus.</title>
        <authorList>
            <person name="Hongo Y."/>
            <person name="Kimura K."/>
            <person name="Takaki Y."/>
            <person name="Yoshida Y."/>
            <person name="Baba S."/>
            <person name="Kobayashi G."/>
            <person name="Nagasaki K."/>
            <person name="Hano T."/>
            <person name="Tomaru Y."/>
        </authorList>
    </citation>
    <scope>NUCLEOTIDE SEQUENCE [LARGE SCALE GENOMIC DNA]</scope>
    <source>
        <strain evidence="6 7">NIES-3715</strain>
    </source>
</reference>
<keyword evidence="4" id="KW-0732">Signal</keyword>
<feature type="chain" id="PRO_5042194740" description="Plastid lipid-associated protein/fibrillin conserved domain-containing protein" evidence="4">
    <location>
        <begin position="26"/>
        <end position="481"/>
    </location>
</feature>
<feature type="region of interest" description="Disordered" evidence="3">
    <location>
        <begin position="448"/>
        <end position="481"/>
    </location>
</feature>
<gene>
    <name evidence="6" type="ORF">CTEN210_00157</name>
</gene>
<protein>
    <recommendedName>
        <fullName evidence="5">Plastid lipid-associated protein/fibrillin conserved domain-containing protein</fullName>
    </recommendedName>
</protein>
<feature type="compositionally biased region" description="Basic residues" evidence="3">
    <location>
        <begin position="454"/>
        <end position="465"/>
    </location>
</feature>
<dbReference type="EMBL" id="BLLK01000014">
    <property type="protein sequence ID" value="GFH43684.1"/>
    <property type="molecule type" value="Genomic_DNA"/>
</dbReference>
<comment type="caution">
    <text evidence="6">The sequence shown here is derived from an EMBL/GenBank/DDBJ whole genome shotgun (WGS) entry which is preliminary data.</text>
</comment>
<sequence length="481" mass="55295">MHNSLNYMNFFALLILLQQIVFTEAFSSWQSQTTSIVRMKLPPPRISLPYMSQGTNEEEERMDENDTSPGDIADKPYIQIAKDEIVGIGGKRGYTYDINKLKKNLVQTSVKQFKKDLLQLLINNPSKYSKRKRRQVLQQKLNIEEKLAALISSNPVATTTDSNLLEGTWELAFSTNNAVEILDEARFIYSRKDQNVKQSKASQNWKLNASAGGKLENPLHTFQRVICLEDLDNDEDPFMMDTISLFRGLWTIQRFYDVVGLSRTSLEIVPDAKIICFCGRQISFSRADISDAIPLTLQFIYLDVDICVSMSGDNKNNLQVYTKNEEWIKSRKQNNHVVAATLSWLSELETPLHIRRRIGSLLGKEEEDDDEFDGEMRKLTEEEYEVMLKRVYDDKESKLLALRIGSYGKTSDDDEAAWNGKDDPFVHLTADERQSIMKQMSIGEIKQAGQIQRRFAKKQKRRRSSKTFVRPVSPQEEEGQS</sequence>
<accession>A0AAD3GYV9</accession>
<proteinExistence type="predicted"/>
<evidence type="ECO:0000256" key="1">
    <source>
        <dbReference type="ARBA" id="ARBA00004474"/>
    </source>
</evidence>
<dbReference type="AlphaFoldDB" id="A0AAD3GYV9"/>
<feature type="region of interest" description="Disordered" evidence="3">
    <location>
        <begin position="47"/>
        <end position="73"/>
    </location>
</feature>
<evidence type="ECO:0000256" key="2">
    <source>
        <dbReference type="ARBA" id="ARBA00022640"/>
    </source>
</evidence>
<evidence type="ECO:0000256" key="4">
    <source>
        <dbReference type="SAM" id="SignalP"/>
    </source>
</evidence>
<dbReference type="InterPro" id="IPR006843">
    <property type="entry name" value="PAP/fibrillin_dom"/>
</dbReference>
<dbReference type="Pfam" id="PF04755">
    <property type="entry name" value="PAP_fibrillin"/>
    <property type="match status" value="1"/>
</dbReference>
<evidence type="ECO:0000313" key="6">
    <source>
        <dbReference type="EMBL" id="GFH43684.1"/>
    </source>
</evidence>
<name>A0AAD3GYV9_9STRA</name>
<feature type="compositionally biased region" description="Acidic residues" evidence="3">
    <location>
        <begin position="56"/>
        <end position="66"/>
    </location>
</feature>
<keyword evidence="7" id="KW-1185">Reference proteome</keyword>
<feature type="domain" description="Plastid lipid-associated protein/fibrillin conserved" evidence="5">
    <location>
        <begin position="135"/>
        <end position="211"/>
    </location>
</feature>
<organism evidence="6 7">
    <name type="scientific">Chaetoceros tenuissimus</name>
    <dbReference type="NCBI Taxonomy" id="426638"/>
    <lineage>
        <taxon>Eukaryota</taxon>
        <taxon>Sar</taxon>
        <taxon>Stramenopiles</taxon>
        <taxon>Ochrophyta</taxon>
        <taxon>Bacillariophyta</taxon>
        <taxon>Coscinodiscophyceae</taxon>
        <taxon>Chaetocerotophycidae</taxon>
        <taxon>Chaetocerotales</taxon>
        <taxon>Chaetocerotaceae</taxon>
        <taxon>Chaetoceros</taxon>
    </lineage>
</organism>
<comment type="subcellular location">
    <subcellularLocation>
        <location evidence="1">Plastid</location>
    </subcellularLocation>
</comment>
<keyword evidence="2" id="KW-0934">Plastid</keyword>
<feature type="signal peptide" evidence="4">
    <location>
        <begin position="1"/>
        <end position="25"/>
    </location>
</feature>
<evidence type="ECO:0000313" key="7">
    <source>
        <dbReference type="Proteomes" id="UP001054902"/>
    </source>
</evidence>
<evidence type="ECO:0000259" key="5">
    <source>
        <dbReference type="Pfam" id="PF04755"/>
    </source>
</evidence>
<evidence type="ECO:0000256" key="3">
    <source>
        <dbReference type="SAM" id="MobiDB-lite"/>
    </source>
</evidence>
<dbReference type="GO" id="GO:0009536">
    <property type="term" value="C:plastid"/>
    <property type="evidence" value="ECO:0007669"/>
    <property type="project" value="UniProtKB-SubCell"/>
</dbReference>